<dbReference type="Proteomes" id="UP001152607">
    <property type="component" value="Unassembled WGS sequence"/>
</dbReference>
<evidence type="ECO:0000313" key="3">
    <source>
        <dbReference type="Proteomes" id="UP001152607"/>
    </source>
</evidence>
<comment type="caution">
    <text evidence="2">The sequence shown here is derived from an EMBL/GenBank/DDBJ whole genome shotgun (WGS) entry which is preliminary data.</text>
</comment>
<keyword evidence="1" id="KW-0175">Coiled coil</keyword>
<accession>A0A9W4XMI5</accession>
<protein>
    <submittedName>
        <fullName evidence="2">Uncharacterized protein</fullName>
    </submittedName>
</protein>
<dbReference type="AlphaFoldDB" id="A0A9W4XMI5"/>
<proteinExistence type="predicted"/>
<reference evidence="2" key="1">
    <citation type="submission" date="2023-01" db="EMBL/GenBank/DDBJ databases">
        <authorList>
            <person name="Van Ghelder C."/>
            <person name="Rancurel C."/>
        </authorList>
    </citation>
    <scope>NUCLEOTIDE SEQUENCE</scope>
    <source>
        <strain evidence="2">CNCM I-4278</strain>
    </source>
</reference>
<feature type="coiled-coil region" evidence="1">
    <location>
        <begin position="49"/>
        <end position="101"/>
    </location>
</feature>
<name>A0A9W4XMI5_9PLEO</name>
<evidence type="ECO:0000313" key="2">
    <source>
        <dbReference type="EMBL" id="CAI6337038.1"/>
    </source>
</evidence>
<evidence type="ECO:0000256" key="1">
    <source>
        <dbReference type="SAM" id="Coils"/>
    </source>
</evidence>
<sequence>MQTPMNIRQAQNVGERITRGGGPIVSSEARYRSLSVYMEGLASQVAWEKNQMNAQFQNLEVENQQLRLAFSRNKQKCDQEIAKLRAVVTSLKRENRRLQGIIASKEDLDTDMECAAALVSMADECVQKSIEQ</sequence>
<dbReference type="EMBL" id="CAOQHR010000007">
    <property type="protein sequence ID" value="CAI6337038.1"/>
    <property type="molecule type" value="Genomic_DNA"/>
</dbReference>
<keyword evidence="3" id="KW-1185">Reference proteome</keyword>
<gene>
    <name evidence="2" type="ORF">PDIGIT_LOCUS10145</name>
</gene>
<organism evidence="2 3">
    <name type="scientific">Periconia digitata</name>
    <dbReference type="NCBI Taxonomy" id="1303443"/>
    <lineage>
        <taxon>Eukaryota</taxon>
        <taxon>Fungi</taxon>
        <taxon>Dikarya</taxon>
        <taxon>Ascomycota</taxon>
        <taxon>Pezizomycotina</taxon>
        <taxon>Dothideomycetes</taxon>
        <taxon>Pleosporomycetidae</taxon>
        <taxon>Pleosporales</taxon>
        <taxon>Massarineae</taxon>
        <taxon>Periconiaceae</taxon>
        <taxon>Periconia</taxon>
    </lineage>
</organism>